<reference evidence="1" key="1">
    <citation type="submission" date="2018-05" db="EMBL/GenBank/DDBJ databases">
        <authorList>
            <person name="Lanie J.A."/>
            <person name="Ng W.-L."/>
            <person name="Kazmierczak K.M."/>
            <person name="Andrzejewski T.M."/>
            <person name="Davidsen T.M."/>
            <person name="Wayne K.J."/>
            <person name="Tettelin H."/>
            <person name="Glass J.I."/>
            <person name="Rusch D."/>
            <person name="Podicherti R."/>
            <person name="Tsui H.-C.T."/>
            <person name="Winkler M.E."/>
        </authorList>
    </citation>
    <scope>NUCLEOTIDE SEQUENCE</scope>
</reference>
<dbReference type="EMBL" id="UINC01061610">
    <property type="protein sequence ID" value="SVB87364.1"/>
    <property type="molecule type" value="Genomic_DNA"/>
</dbReference>
<accession>A0A382HJ43</accession>
<feature type="non-terminal residue" evidence="1">
    <location>
        <position position="1"/>
    </location>
</feature>
<organism evidence="1">
    <name type="scientific">marine metagenome</name>
    <dbReference type="NCBI Taxonomy" id="408172"/>
    <lineage>
        <taxon>unclassified sequences</taxon>
        <taxon>metagenomes</taxon>
        <taxon>ecological metagenomes</taxon>
    </lineage>
</organism>
<dbReference type="AlphaFoldDB" id="A0A382HJ43"/>
<sequence length="29" mass="3338">FFKAIKERPRGSLIMLFFATIPDGEIKVL</sequence>
<name>A0A382HJ43_9ZZZZ</name>
<protein>
    <submittedName>
        <fullName evidence="1">Uncharacterized protein</fullName>
    </submittedName>
</protein>
<evidence type="ECO:0000313" key="1">
    <source>
        <dbReference type="EMBL" id="SVB87364.1"/>
    </source>
</evidence>
<gene>
    <name evidence="1" type="ORF">METZ01_LOCUS240218</name>
</gene>
<proteinExistence type="predicted"/>